<organism evidence="1 2">
    <name type="scientific">Lyophyllum shimeji</name>
    <name type="common">Hon-shimeji</name>
    <name type="synonym">Tricholoma shimeji</name>
    <dbReference type="NCBI Taxonomy" id="47721"/>
    <lineage>
        <taxon>Eukaryota</taxon>
        <taxon>Fungi</taxon>
        <taxon>Dikarya</taxon>
        <taxon>Basidiomycota</taxon>
        <taxon>Agaricomycotina</taxon>
        <taxon>Agaricomycetes</taxon>
        <taxon>Agaricomycetidae</taxon>
        <taxon>Agaricales</taxon>
        <taxon>Tricholomatineae</taxon>
        <taxon>Lyophyllaceae</taxon>
        <taxon>Lyophyllum</taxon>
    </lineage>
</organism>
<accession>A0A9P3UWT7</accession>
<name>A0A9P3UWT7_LYOSH</name>
<evidence type="ECO:0000313" key="1">
    <source>
        <dbReference type="EMBL" id="GLB45446.1"/>
    </source>
</evidence>
<protein>
    <submittedName>
        <fullName evidence="1">Uncharacterized protein</fullName>
    </submittedName>
</protein>
<dbReference type="AlphaFoldDB" id="A0A9P3UWT7"/>
<sequence>MPFEDFLSGGAPGKSNLADAGWEGIVICWKTQTSICPRYRTFVAATANDSDQHPRAPTRWKVSGYIRIGFCLNFGHHSLRSRRSKEGFIRPENDSVGAGRPPCTFFPRSAPSTGMSMLLPRALPWEYQAVRSDHASLLLVVSPVTCLLPQSGIFSAEWLASGLQRLGRSPNWESSWTVLVAFTPRLSSTQGSIISTGAEVDAVDMVRHRP</sequence>
<gene>
    <name evidence="1" type="ORF">LshimejAT787_2300060</name>
</gene>
<dbReference type="Proteomes" id="UP001063166">
    <property type="component" value="Unassembled WGS sequence"/>
</dbReference>
<reference evidence="1" key="1">
    <citation type="submission" date="2022-07" db="EMBL/GenBank/DDBJ databases">
        <title>The genome of Lyophyllum shimeji provides insight into the initial evolution of ectomycorrhizal fungal genome.</title>
        <authorList>
            <person name="Kobayashi Y."/>
            <person name="Shibata T."/>
            <person name="Hirakawa H."/>
            <person name="Shigenobu S."/>
            <person name="Nishiyama T."/>
            <person name="Yamada A."/>
            <person name="Hasebe M."/>
            <person name="Kawaguchi M."/>
        </authorList>
    </citation>
    <scope>NUCLEOTIDE SEQUENCE</scope>
    <source>
        <strain evidence="1">AT787</strain>
    </source>
</reference>
<dbReference type="EMBL" id="BRPK01000023">
    <property type="protein sequence ID" value="GLB45446.1"/>
    <property type="molecule type" value="Genomic_DNA"/>
</dbReference>
<keyword evidence="2" id="KW-1185">Reference proteome</keyword>
<proteinExistence type="predicted"/>
<comment type="caution">
    <text evidence="1">The sequence shown here is derived from an EMBL/GenBank/DDBJ whole genome shotgun (WGS) entry which is preliminary data.</text>
</comment>
<evidence type="ECO:0000313" key="2">
    <source>
        <dbReference type="Proteomes" id="UP001063166"/>
    </source>
</evidence>